<dbReference type="Pfam" id="PF01979">
    <property type="entry name" value="Amidohydro_1"/>
    <property type="match status" value="1"/>
</dbReference>
<dbReference type="EC" id="3.5.2.7" evidence="2 8"/>
<dbReference type="AlphaFoldDB" id="A0A4U3KVR0"/>
<dbReference type="GO" id="GO:0005737">
    <property type="term" value="C:cytoplasm"/>
    <property type="evidence" value="ECO:0007669"/>
    <property type="project" value="UniProtKB-UniRule"/>
</dbReference>
<evidence type="ECO:0000256" key="7">
    <source>
        <dbReference type="ARBA" id="ARBA00023004"/>
    </source>
</evidence>
<keyword evidence="4 10" id="KW-0378">Hydrolase</keyword>
<dbReference type="GO" id="GO:0046872">
    <property type="term" value="F:metal ion binding"/>
    <property type="evidence" value="ECO:0007669"/>
    <property type="project" value="UniProtKB-KW"/>
</dbReference>
<dbReference type="InterPro" id="IPR006680">
    <property type="entry name" value="Amidohydro-rel"/>
</dbReference>
<dbReference type="NCBIfam" id="TIGR01224">
    <property type="entry name" value="hutI"/>
    <property type="match status" value="1"/>
</dbReference>
<dbReference type="GO" id="GO:0050480">
    <property type="term" value="F:imidazolonepropionase activity"/>
    <property type="evidence" value="ECO:0007669"/>
    <property type="project" value="UniProtKB-UniRule"/>
</dbReference>
<dbReference type="RefSeq" id="WP_137262874.1">
    <property type="nucleotide sequence ID" value="NZ_SZQL01000014.1"/>
</dbReference>
<reference evidence="10 11" key="1">
    <citation type="submission" date="2019-05" db="EMBL/GenBank/DDBJ databases">
        <title>Panacibacter sp. strain 17mud1-8 Genome sequencing and assembly.</title>
        <authorList>
            <person name="Chhetri G."/>
        </authorList>
    </citation>
    <scope>NUCLEOTIDE SEQUENCE [LARGE SCALE GENOMIC DNA]</scope>
    <source>
        <strain evidence="10 11">17mud1-8</strain>
    </source>
</reference>
<dbReference type="InterPro" id="IPR032466">
    <property type="entry name" value="Metal_Hydrolase"/>
</dbReference>
<protein>
    <recommendedName>
        <fullName evidence="2 8">Imidazolonepropionase</fullName>
        <ecNumber evidence="2 8">3.5.2.7</ecNumber>
    </recommendedName>
</protein>
<evidence type="ECO:0000256" key="1">
    <source>
        <dbReference type="ARBA" id="ARBA00005023"/>
    </source>
</evidence>
<dbReference type="InterPro" id="IPR011059">
    <property type="entry name" value="Metal-dep_hydrolase_composite"/>
</dbReference>
<comment type="caution">
    <text evidence="10">The sequence shown here is derived from an EMBL/GenBank/DDBJ whole genome shotgun (WGS) entry which is preliminary data.</text>
</comment>
<evidence type="ECO:0000313" key="11">
    <source>
        <dbReference type="Proteomes" id="UP000305848"/>
    </source>
</evidence>
<evidence type="ECO:0000256" key="3">
    <source>
        <dbReference type="ARBA" id="ARBA00022723"/>
    </source>
</evidence>
<dbReference type="SUPFAM" id="SSF51338">
    <property type="entry name" value="Composite domain of metallo-dependent hydrolases"/>
    <property type="match status" value="2"/>
</dbReference>
<dbReference type="Gene3D" id="3.20.20.140">
    <property type="entry name" value="Metal-dependent hydrolases"/>
    <property type="match status" value="1"/>
</dbReference>
<dbReference type="Proteomes" id="UP000305848">
    <property type="component" value="Unassembled WGS sequence"/>
</dbReference>
<evidence type="ECO:0000313" key="10">
    <source>
        <dbReference type="EMBL" id="TKK66601.1"/>
    </source>
</evidence>
<keyword evidence="11" id="KW-1185">Reference proteome</keyword>
<dbReference type="PANTHER" id="PTHR42752">
    <property type="entry name" value="IMIDAZOLONEPROPIONASE"/>
    <property type="match status" value="1"/>
</dbReference>
<dbReference type="Gene3D" id="2.30.40.10">
    <property type="entry name" value="Urease, subunit C, domain 1"/>
    <property type="match status" value="1"/>
</dbReference>
<keyword evidence="7" id="KW-0408">Iron</keyword>
<dbReference type="SUPFAM" id="SSF51556">
    <property type="entry name" value="Metallo-dependent hydrolases"/>
    <property type="match status" value="1"/>
</dbReference>
<dbReference type="EMBL" id="SZQL01000014">
    <property type="protein sequence ID" value="TKK66601.1"/>
    <property type="molecule type" value="Genomic_DNA"/>
</dbReference>
<dbReference type="GO" id="GO:0019556">
    <property type="term" value="P:L-histidine catabolic process to glutamate and formamide"/>
    <property type="evidence" value="ECO:0007669"/>
    <property type="project" value="UniProtKB-UniRule"/>
</dbReference>
<sequence length="449" mass="48693">MKENTFLLIGPFRQLITMADLPDKGALTDDLLQPVIEAGILMEDEKIYKVGIFSELIKEAQTLHAAIIQLNEDVVAIPGFIDAHTHICFAGSRANDYAMRNAGKSYLEIAAAGGGIWDTVQHTRKASMEELAALTLQHANRHLQEGITTIEVKSGYGLSAAAELKILKAIKKAAEQTPADLIPTCLAAHILPKDYNGTHEDYLQEISHQLFPMIIEEQLTTRIDAFIEEGAFAAEQITPYFTKAKELGFHLTVHADQFHPSGSAVAVQFAAVSADHLEASGEKEIQLLAKSNVVPIALPGASIGLGVAFAPARRLLDAGASLAIASDWNPGSAPMGDLLTQAAILGTFEKLSNAEVLAGITYRAANALQCSDRGKIQQGLLADFIVFPTNNYQEILYQQGRLKPTQVWKRGKLINDYLNPSSTENNRAYFASSRLSGNYSSNNNSLIQP</sequence>
<evidence type="ECO:0000256" key="5">
    <source>
        <dbReference type="ARBA" id="ARBA00022808"/>
    </source>
</evidence>
<keyword evidence="3" id="KW-0479">Metal-binding</keyword>
<dbReference type="InterPro" id="IPR005920">
    <property type="entry name" value="HutI"/>
</dbReference>
<name>A0A4U3KVR0_9BACT</name>
<dbReference type="PANTHER" id="PTHR42752:SF1">
    <property type="entry name" value="IMIDAZOLONEPROPIONASE-RELATED"/>
    <property type="match status" value="1"/>
</dbReference>
<accession>A0A4U3KVR0</accession>
<organism evidence="10 11">
    <name type="scientific">Ilyomonas limi</name>
    <dbReference type="NCBI Taxonomy" id="2575867"/>
    <lineage>
        <taxon>Bacteria</taxon>
        <taxon>Pseudomonadati</taxon>
        <taxon>Bacteroidota</taxon>
        <taxon>Chitinophagia</taxon>
        <taxon>Chitinophagales</taxon>
        <taxon>Chitinophagaceae</taxon>
        <taxon>Ilyomonas</taxon>
    </lineage>
</organism>
<comment type="pathway">
    <text evidence="1">Amino-acid degradation.</text>
</comment>
<dbReference type="OrthoDB" id="9776455at2"/>
<keyword evidence="6" id="KW-0862">Zinc</keyword>
<evidence type="ECO:0000256" key="2">
    <source>
        <dbReference type="ARBA" id="ARBA00012864"/>
    </source>
</evidence>
<gene>
    <name evidence="10" type="primary">hutI</name>
    <name evidence="10" type="ORF">FC093_16290</name>
</gene>
<evidence type="ECO:0000256" key="4">
    <source>
        <dbReference type="ARBA" id="ARBA00022801"/>
    </source>
</evidence>
<feature type="domain" description="Amidohydrolase-related" evidence="9">
    <location>
        <begin position="76"/>
        <end position="413"/>
    </location>
</feature>
<evidence type="ECO:0000256" key="6">
    <source>
        <dbReference type="ARBA" id="ARBA00022833"/>
    </source>
</evidence>
<evidence type="ECO:0000256" key="8">
    <source>
        <dbReference type="NCBIfam" id="TIGR01224"/>
    </source>
</evidence>
<proteinExistence type="predicted"/>
<keyword evidence="5" id="KW-0369">Histidine metabolism</keyword>
<evidence type="ECO:0000259" key="9">
    <source>
        <dbReference type="Pfam" id="PF01979"/>
    </source>
</evidence>